<name>A0A1F7RQF5_9BACT</name>
<accession>A0A1F7RQF5</accession>
<protein>
    <recommendedName>
        <fullName evidence="8">Steroid 5-alpha reductase C-terminal domain-containing protein</fullName>
    </recommendedName>
</protein>
<dbReference type="InterPro" id="IPR007269">
    <property type="entry name" value="ICMT_MeTrfase"/>
</dbReference>
<evidence type="ECO:0000313" key="7">
    <source>
        <dbReference type="Proteomes" id="UP000178526"/>
    </source>
</evidence>
<organism evidence="6 7">
    <name type="scientific">Candidatus Schekmanbacteria bacterium GWA2_38_11</name>
    <dbReference type="NCBI Taxonomy" id="1817876"/>
    <lineage>
        <taxon>Bacteria</taxon>
        <taxon>Candidatus Schekmaniibacteriota</taxon>
    </lineage>
</organism>
<evidence type="ECO:0000256" key="4">
    <source>
        <dbReference type="ARBA" id="ARBA00023136"/>
    </source>
</evidence>
<evidence type="ECO:0000256" key="2">
    <source>
        <dbReference type="ARBA" id="ARBA00022692"/>
    </source>
</evidence>
<dbReference type="EMBL" id="MGDB01000003">
    <property type="protein sequence ID" value="OGL43368.1"/>
    <property type="molecule type" value="Genomic_DNA"/>
</dbReference>
<feature type="transmembrane region" description="Helical" evidence="5">
    <location>
        <begin position="37"/>
        <end position="59"/>
    </location>
</feature>
<keyword evidence="2 5" id="KW-0812">Transmembrane</keyword>
<keyword evidence="3 5" id="KW-1133">Transmembrane helix</keyword>
<dbReference type="GO" id="GO:0004671">
    <property type="term" value="F:protein C-terminal S-isoprenylcysteine carboxyl O-methyltransferase activity"/>
    <property type="evidence" value="ECO:0007669"/>
    <property type="project" value="InterPro"/>
</dbReference>
<evidence type="ECO:0000313" key="6">
    <source>
        <dbReference type="EMBL" id="OGL43368.1"/>
    </source>
</evidence>
<comment type="caution">
    <text evidence="6">The sequence shown here is derived from an EMBL/GenBank/DDBJ whole genome shotgun (WGS) entry which is preliminary data.</text>
</comment>
<proteinExistence type="predicted"/>
<keyword evidence="4 5" id="KW-0472">Membrane</keyword>
<dbReference type="InterPro" id="IPR052527">
    <property type="entry name" value="Metal_cation-efflux_comp"/>
</dbReference>
<dbReference type="Pfam" id="PF04140">
    <property type="entry name" value="ICMT"/>
    <property type="match status" value="1"/>
</dbReference>
<sequence>MLFTLFFLIFMVFMVFQRLYQAFRKRDIEKGEVKAGWTFTALFIAHTILIIAALAEYFVFTSKVNYLVSLGGLFIYSSGLILRDSSIKTLGRFHSLQIEIRENHSLIKEGPYSHVRNPYYLSAILEILGFPLVANAYYTFCISLLLYVPLMIIRIYLEEKELLRKFGREYMDYKNQVSAFLPRRKLRSKHY</sequence>
<dbReference type="PANTHER" id="PTHR43847:SF1">
    <property type="entry name" value="BLL3993 PROTEIN"/>
    <property type="match status" value="1"/>
</dbReference>
<evidence type="ECO:0000256" key="1">
    <source>
        <dbReference type="ARBA" id="ARBA00004141"/>
    </source>
</evidence>
<dbReference type="AlphaFoldDB" id="A0A1F7RQF5"/>
<reference evidence="6 7" key="1">
    <citation type="journal article" date="2016" name="Nat. Commun.">
        <title>Thousands of microbial genomes shed light on interconnected biogeochemical processes in an aquifer system.</title>
        <authorList>
            <person name="Anantharaman K."/>
            <person name="Brown C.T."/>
            <person name="Hug L.A."/>
            <person name="Sharon I."/>
            <person name="Castelle C.J."/>
            <person name="Probst A.J."/>
            <person name="Thomas B.C."/>
            <person name="Singh A."/>
            <person name="Wilkins M.J."/>
            <person name="Karaoz U."/>
            <person name="Brodie E.L."/>
            <person name="Williams K.H."/>
            <person name="Hubbard S.S."/>
            <person name="Banfield J.F."/>
        </authorList>
    </citation>
    <scope>NUCLEOTIDE SEQUENCE [LARGE SCALE GENOMIC DNA]</scope>
</reference>
<evidence type="ECO:0008006" key="8">
    <source>
        <dbReference type="Google" id="ProtNLM"/>
    </source>
</evidence>
<dbReference type="GO" id="GO:0016020">
    <property type="term" value="C:membrane"/>
    <property type="evidence" value="ECO:0007669"/>
    <property type="project" value="UniProtKB-SubCell"/>
</dbReference>
<dbReference type="Gene3D" id="1.20.120.1630">
    <property type="match status" value="1"/>
</dbReference>
<gene>
    <name evidence="6" type="ORF">A2042_04350</name>
</gene>
<evidence type="ECO:0000256" key="5">
    <source>
        <dbReference type="SAM" id="Phobius"/>
    </source>
</evidence>
<dbReference type="Proteomes" id="UP000178526">
    <property type="component" value="Unassembled WGS sequence"/>
</dbReference>
<evidence type="ECO:0000256" key="3">
    <source>
        <dbReference type="ARBA" id="ARBA00022989"/>
    </source>
</evidence>
<comment type="subcellular location">
    <subcellularLocation>
        <location evidence="1">Membrane</location>
        <topology evidence="1">Multi-pass membrane protein</topology>
    </subcellularLocation>
</comment>
<feature type="transmembrane region" description="Helical" evidence="5">
    <location>
        <begin position="136"/>
        <end position="157"/>
    </location>
</feature>
<dbReference type="PANTHER" id="PTHR43847">
    <property type="entry name" value="BLL3993 PROTEIN"/>
    <property type="match status" value="1"/>
</dbReference>
<feature type="transmembrane region" description="Helical" evidence="5">
    <location>
        <begin position="66"/>
        <end position="82"/>
    </location>
</feature>